<gene>
    <name evidence="1" type="ORF">AVEN_218538_1</name>
</gene>
<evidence type="ECO:0000313" key="1">
    <source>
        <dbReference type="EMBL" id="GBN87628.1"/>
    </source>
</evidence>
<reference evidence="1 2" key="1">
    <citation type="journal article" date="2019" name="Sci. Rep.">
        <title>Orb-weaving spider Araneus ventricosus genome elucidates the spidroin gene catalogue.</title>
        <authorList>
            <person name="Kono N."/>
            <person name="Nakamura H."/>
            <person name="Ohtoshi R."/>
            <person name="Moran D.A.P."/>
            <person name="Shinohara A."/>
            <person name="Yoshida Y."/>
            <person name="Fujiwara M."/>
            <person name="Mori M."/>
            <person name="Tomita M."/>
            <person name="Arakawa K."/>
        </authorList>
    </citation>
    <scope>NUCLEOTIDE SEQUENCE [LARGE SCALE GENOMIC DNA]</scope>
</reference>
<organism evidence="1 2">
    <name type="scientific">Araneus ventricosus</name>
    <name type="common">Orbweaver spider</name>
    <name type="synonym">Epeira ventricosa</name>
    <dbReference type="NCBI Taxonomy" id="182803"/>
    <lineage>
        <taxon>Eukaryota</taxon>
        <taxon>Metazoa</taxon>
        <taxon>Ecdysozoa</taxon>
        <taxon>Arthropoda</taxon>
        <taxon>Chelicerata</taxon>
        <taxon>Arachnida</taxon>
        <taxon>Araneae</taxon>
        <taxon>Araneomorphae</taxon>
        <taxon>Entelegynae</taxon>
        <taxon>Araneoidea</taxon>
        <taxon>Araneidae</taxon>
        <taxon>Araneus</taxon>
    </lineage>
</organism>
<accession>A0A4Y2SHA4</accession>
<name>A0A4Y2SHA4_ARAVE</name>
<dbReference type="OrthoDB" id="8191996at2759"/>
<evidence type="ECO:0000313" key="2">
    <source>
        <dbReference type="Proteomes" id="UP000499080"/>
    </source>
</evidence>
<keyword evidence="2" id="KW-1185">Reference proteome</keyword>
<proteinExistence type="predicted"/>
<protein>
    <submittedName>
        <fullName evidence="1">Uncharacterized protein</fullName>
    </submittedName>
</protein>
<dbReference type="Proteomes" id="UP000499080">
    <property type="component" value="Unassembled WGS sequence"/>
</dbReference>
<sequence>MFKTIDRPANFEIRPVIKFSNARNVRNEIYHQISESQSEPSSIRLPFVFTSQEIPCRPAIASDDEIKVNAQNWFRWQAAEFYEVGMLQLVPR</sequence>
<comment type="caution">
    <text evidence="1">The sequence shown here is derived from an EMBL/GenBank/DDBJ whole genome shotgun (WGS) entry which is preliminary data.</text>
</comment>
<dbReference type="EMBL" id="BGPR01021884">
    <property type="protein sequence ID" value="GBN87628.1"/>
    <property type="molecule type" value="Genomic_DNA"/>
</dbReference>
<dbReference type="AlphaFoldDB" id="A0A4Y2SHA4"/>